<organism evidence="1">
    <name type="scientific">marine sediment metagenome</name>
    <dbReference type="NCBI Taxonomy" id="412755"/>
    <lineage>
        <taxon>unclassified sequences</taxon>
        <taxon>metagenomes</taxon>
        <taxon>ecological metagenomes</taxon>
    </lineage>
</organism>
<reference evidence="1" key="1">
    <citation type="journal article" date="2014" name="Front. Microbiol.">
        <title>High frequency of phylogenetically diverse reductive dehalogenase-homologous genes in deep subseafloor sedimentary metagenomes.</title>
        <authorList>
            <person name="Kawai M."/>
            <person name="Futagami T."/>
            <person name="Toyoda A."/>
            <person name="Takaki Y."/>
            <person name="Nishi S."/>
            <person name="Hori S."/>
            <person name="Arai W."/>
            <person name="Tsubouchi T."/>
            <person name="Morono Y."/>
            <person name="Uchiyama I."/>
            <person name="Ito T."/>
            <person name="Fujiyama A."/>
            <person name="Inagaki F."/>
            <person name="Takami H."/>
        </authorList>
    </citation>
    <scope>NUCLEOTIDE SEQUENCE</scope>
    <source>
        <strain evidence="1">Expedition CK06-06</strain>
    </source>
</reference>
<accession>X0STD9</accession>
<protein>
    <submittedName>
        <fullName evidence="1">Uncharacterized protein</fullName>
    </submittedName>
</protein>
<evidence type="ECO:0000313" key="1">
    <source>
        <dbReference type="EMBL" id="GAF84423.1"/>
    </source>
</evidence>
<dbReference type="EMBL" id="BARS01000952">
    <property type="protein sequence ID" value="GAF84423.1"/>
    <property type="molecule type" value="Genomic_DNA"/>
</dbReference>
<dbReference type="AlphaFoldDB" id="X0STD9"/>
<name>X0STD9_9ZZZZ</name>
<comment type="caution">
    <text evidence="1">The sequence shown here is derived from an EMBL/GenBank/DDBJ whole genome shotgun (WGS) entry which is preliminary data.</text>
</comment>
<proteinExistence type="predicted"/>
<gene>
    <name evidence="1" type="ORF">S01H1_02051</name>
</gene>
<feature type="non-terminal residue" evidence="1">
    <location>
        <position position="1"/>
    </location>
</feature>
<sequence length="33" mass="3907">VNISYYSESKELVRIMKVKPLIEDELEILRIQG</sequence>